<dbReference type="Proteomes" id="UP000077098">
    <property type="component" value="Unassembled WGS sequence"/>
</dbReference>
<reference evidence="1 2" key="1">
    <citation type="submission" date="2016-05" db="EMBL/GenBank/DDBJ databases">
        <authorList>
            <person name="Lavstsen T."/>
            <person name="Jespersen J.S."/>
        </authorList>
    </citation>
    <scope>NUCLEOTIDE SEQUENCE [LARGE SCALE GENOMIC DNA]</scope>
    <source>
        <strain evidence="1 2">KCJ1736</strain>
    </source>
</reference>
<protein>
    <submittedName>
        <fullName evidence="1">Uncharacterized protein</fullName>
    </submittedName>
</protein>
<evidence type="ECO:0000313" key="2">
    <source>
        <dbReference type="Proteomes" id="UP000077098"/>
    </source>
</evidence>
<sequence length="62" mass="6879">MANNVRLVPPISVKPFVKRQRNNAADAASNRADCPTTEHALFSPMMTGEKRFDIIYASINDS</sequence>
<dbReference type="EMBL" id="LXPS01000006">
    <property type="protein sequence ID" value="OAE48439.1"/>
    <property type="molecule type" value="Genomic_DNA"/>
</dbReference>
<gene>
    <name evidence="1" type="ORF">A7J57_22455</name>
</gene>
<evidence type="ECO:0000313" key="1">
    <source>
        <dbReference type="EMBL" id="OAE48439.1"/>
    </source>
</evidence>
<name>A0A176XHF6_AGRTU</name>
<dbReference type="AlphaFoldDB" id="A0A176XHF6"/>
<comment type="caution">
    <text evidence="1">The sequence shown here is derived from an EMBL/GenBank/DDBJ whole genome shotgun (WGS) entry which is preliminary data.</text>
</comment>
<proteinExistence type="predicted"/>
<organism evidence="1 2">
    <name type="scientific">Agrobacterium tumefaciens</name>
    <dbReference type="NCBI Taxonomy" id="358"/>
    <lineage>
        <taxon>Bacteria</taxon>
        <taxon>Pseudomonadati</taxon>
        <taxon>Pseudomonadota</taxon>
        <taxon>Alphaproteobacteria</taxon>
        <taxon>Hyphomicrobiales</taxon>
        <taxon>Rhizobiaceae</taxon>
        <taxon>Rhizobium/Agrobacterium group</taxon>
        <taxon>Agrobacterium</taxon>
        <taxon>Agrobacterium tumefaciens complex</taxon>
    </lineage>
</organism>
<accession>A0A176XHF6</accession>